<dbReference type="Gene3D" id="3.30.450.40">
    <property type="match status" value="1"/>
</dbReference>
<evidence type="ECO:0000259" key="4">
    <source>
        <dbReference type="PROSITE" id="PS51077"/>
    </source>
</evidence>
<dbReference type="InterPro" id="IPR036388">
    <property type="entry name" value="WH-like_DNA-bd_sf"/>
</dbReference>
<dbReference type="PANTHER" id="PTHR30136:SF39">
    <property type="entry name" value="TRANSCRIPTIONAL REGULATORY PROTEIN"/>
    <property type="match status" value="1"/>
</dbReference>
<evidence type="ECO:0000313" key="6">
    <source>
        <dbReference type="EMBL" id="RNE49130.1"/>
    </source>
</evidence>
<gene>
    <name evidence="6" type="ORF">C5L39_01700</name>
</gene>
<dbReference type="InterPro" id="IPR050707">
    <property type="entry name" value="HTH_MetabolicPath_Reg"/>
</dbReference>
<dbReference type="Pfam" id="PF01614">
    <property type="entry name" value="IclR_C"/>
    <property type="match status" value="1"/>
</dbReference>
<dbReference type="PANTHER" id="PTHR30136">
    <property type="entry name" value="HELIX-TURN-HELIX TRANSCRIPTIONAL REGULATOR, ICLR FAMILY"/>
    <property type="match status" value="1"/>
</dbReference>
<evidence type="ECO:0000313" key="7">
    <source>
        <dbReference type="Proteomes" id="UP000266975"/>
    </source>
</evidence>
<evidence type="ECO:0000256" key="3">
    <source>
        <dbReference type="ARBA" id="ARBA00023163"/>
    </source>
</evidence>
<accession>A0A3M8K7K6</accession>
<feature type="domain" description="IclR-ED" evidence="5">
    <location>
        <begin position="76"/>
        <end position="257"/>
    </location>
</feature>
<keyword evidence="2" id="KW-0238">DNA-binding</keyword>
<dbReference type="Gene3D" id="1.10.10.10">
    <property type="entry name" value="Winged helix-like DNA-binding domain superfamily/Winged helix DNA-binding domain"/>
    <property type="match status" value="1"/>
</dbReference>
<protein>
    <submittedName>
        <fullName evidence="6">IclR family transcriptional regulator</fullName>
    </submittedName>
</protein>
<dbReference type="PROSITE" id="PS51077">
    <property type="entry name" value="HTH_ICLR"/>
    <property type="match status" value="1"/>
</dbReference>
<dbReference type="GO" id="GO:0003700">
    <property type="term" value="F:DNA-binding transcription factor activity"/>
    <property type="evidence" value="ECO:0007669"/>
    <property type="project" value="TreeGrafter"/>
</dbReference>
<dbReference type="EMBL" id="PTJO01000003">
    <property type="protein sequence ID" value="RNE49130.1"/>
    <property type="molecule type" value="Genomic_DNA"/>
</dbReference>
<dbReference type="InterPro" id="IPR029016">
    <property type="entry name" value="GAF-like_dom_sf"/>
</dbReference>
<dbReference type="InterPro" id="IPR005471">
    <property type="entry name" value="Tscrpt_reg_IclR_N"/>
</dbReference>
<organism evidence="6 7">
    <name type="scientific">Corynebacterium alimapuense</name>
    <dbReference type="NCBI Taxonomy" id="1576874"/>
    <lineage>
        <taxon>Bacteria</taxon>
        <taxon>Bacillati</taxon>
        <taxon>Actinomycetota</taxon>
        <taxon>Actinomycetes</taxon>
        <taxon>Mycobacteriales</taxon>
        <taxon>Corynebacteriaceae</taxon>
        <taxon>Corynebacterium</taxon>
    </lineage>
</organism>
<evidence type="ECO:0000256" key="1">
    <source>
        <dbReference type="ARBA" id="ARBA00023015"/>
    </source>
</evidence>
<dbReference type="PROSITE" id="PS51078">
    <property type="entry name" value="ICLR_ED"/>
    <property type="match status" value="1"/>
</dbReference>
<dbReference type="SUPFAM" id="SSF46785">
    <property type="entry name" value="Winged helix' DNA-binding domain"/>
    <property type="match status" value="1"/>
</dbReference>
<dbReference type="Proteomes" id="UP000266975">
    <property type="component" value="Unassembled WGS sequence"/>
</dbReference>
<keyword evidence="1" id="KW-0805">Transcription regulation</keyword>
<dbReference type="GO" id="GO:0003677">
    <property type="term" value="F:DNA binding"/>
    <property type="evidence" value="ECO:0007669"/>
    <property type="project" value="UniProtKB-KW"/>
</dbReference>
<comment type="caution">
    <text evidence="6">The sequence shown here is derived from an EMBL/GenBank/DDBJ whole genome shotgun (WGS) entry which is preliminary data.</text>
</comment>
<sequence length="267" mass="29341">MVVNDKPSASSQKPLLVLGKISAILDAFTLTRPTLSLGEIREATGMPPSTVQRLVTNLVSQGFLEREEDSFRIGMKMAYWAAPATRGVEVLELFNPLLKELRDLTNETVCFFRSERDYRVCVAMAETRHTLRRAMRVGAILPLYAGSAGQVLLAWTPELLQRIKETPLQQLTEATITSAEELEATVKKTRRDGFSITTGQREDGASGISAPVFDSAGAAVGALTISGPTMRMSYDICEGWIEELLSTAERMTRLIGGRLPDDSLNYP</sequence>
<dbReference type="InterPro" id="IPR014757">
    <property type="entry name" value="Tscrpt_reg_IclR_C"/>
</dbReference>
<dbReference type="OrthoDB" id="7274111at2"/>
<evidence type="ECO:0000259" key="5">
    <source>
        <dbReference type="PROSITE" id="PS51078"/>
    </source>
</evidence>
<proteinExistence type="predicted"/>
<dbReference type="SUPFAM" id="SSF55781">
    <property type="entry name" value="GAF domain-like"/>
    <property type="match status" value="1"/>
</dbReference>
<reference evidence="6 7" key="1">
    <citation type="submission" date="2018-02" db="EMBL/GenBank/DDBJ databases">
        <title>Corynebacterium alimpuense sp. nov., a marine obligate actinomycete isolated from sediments of Valparaiso bay, Chile.</title>
        <authorList>
            <person name="Claverias F."/>
            <person name="Gonzales-Siles L."/>
            <person name="Salva-Serra F."/>
            <person name="Inganaes E."/>
            <person name="Molin K."/>
            <person name="Cumsille A."/>
            <person name="Undabarrena A."/>
            <person name="Couve E."/>
            <person name="Moore E.R.B."/>
            <person name="Gomila M."/>
            <person name="Camara B."/>
        </authorList>
    </citation>
    <scope>NUCLEOTIDE SEQUENCE [LARGE SCALE GENOMIC DNA]</scope>
    <source>
        <strain evidence="6 7">CCUG 69366</strain>
    </source>
</reference>
<evidence type="ECO:0000256" key="2">
    <source>
        <dbReference type="ARBA" id="ARBA00023125"/>
    </source>
</evidence>
<dbReference type="SMART" id="SM00346">
    <property type="entry name" value="HTH_ICLR"/>
    <property type="match status" value="1"/>
</dbReference>
<dbReference type="AlphaFoldDB" id="A0A3M8K7K6"/>
<dbReference type="Pfam" id="PF09339">
    <property type="entry name" value="HTH_IclR"/>
    <property type="match status" value="1"/>
</dbReference>
<dbReference type="InterPro" id="IPR036390">
    <property type="entry name" value="WH_DNA-bd_sf"/>
</dbReference>
<feature type="domain" description="HTH iclR-type" evidence="4">
    <location>
        <begin position="15"/>
        <end position="75"/>
    </location>
</feature>
<keyword evidence="7" id="KW-1185">Reference proteome</keyword>
<keyword evidence="3" id="KW-0804">Transcription</keyword>
<dbReference type="GO" id="GO:0045892">
    <property type="term" value="P:negative regulation of DNA-templated transcription"/>
    <property type="evidence" value="ECO:0007669"/>
    <property type="project" value="TreeGrafter"/>
</dbReference>
<name>A0A3M8K7K6_9CORY</name>